<dbReference type="GO" id="GO:0016746">
    <property type="term" value="F:acyltransferase activity"/>
    <property type="evidence" value="ECO:0007669"/>
    <property type="project" value="UniProtKB-KW"/>
</dbReference>
<dbReference type="InterPro" id="IPR000182">
    <property type="entry name" value="GNAT_dom"/>
</dbReference>
<dbReference type="InterPro" id="IPR051531">
    <property type="entry name" value="N-acetyltransferase"/>
</dbReference>
<comment type="caution">
    <text evidence="2">The sequence shown here is derived from an EMBL/GenBank/DDBJ whole genome shotgun (WGS) entry which is preliminary data.</text>
</comment>
<organism evidence="2 3">
    <name type="scientific">Amycolatopsis halotolerans</name>
    <dbReference type="NCBI Taxonomy" id="330083"/>
    <lineage>
        <taxon>Bacteria</taxon>
        <taxon>Bacillati</taxon>
        <taxon>Actinomycetota</taxon>
        <taxon>Actinomycetes</taxon>
        <taxon>Pseudonocardiales</taxon>
        <taxon>Pseudonocardiaceae</taxon>
        <taxon>Amycolatopsis</taxon>
    </lineage>
</organism>
<dbReference type="Gene3D" id="3.40.630.30">
    <property type="match status" value="1"/>
</dbReference>
<evidence type="ECO:0000259" key="1">
    <source>
        <dbReference type="PROSITE" id="PS51186"/>
    </source>
</evidence>
<evidence type="ECO:0000313" key="3">
    <source>
        <dbReference type="Proteomes" id="UP001595764"/>
    </source>
</evidence>
<feature type="domain" description="N-acetyltransferase" evidence="1">
    <location>
        <begin position="11"/>
        <end position="173"/>
    </location>
</feature>
<keyword evidence="2" id="KW-0012">Acyltransferase</keyword>
<keyword evidence="3" id="KW-1185">Reference proteome</keyword>
<dbReference type="SUPFAM" id="SSF55729">
    <property type="entry name" value="Acyl-CoA N-acyltransferases (Nat)"/>
    <property type="match status" value="1"/>
</dbReference>
<dbReference type="Pfam" id="PF13302">
    <property type="entry name" value="Acetyltransf_3"/>
    <property type="match status" value="1"/>
</dbReference>
<dbReference type="InterPro" id="IPR016181">
    <property type="entry name" value="Acyl_CoA_acyltransferase"/>
</dbReference>
<reference evidence="3" key="1">
    <citation type="journal article" date="2019" name="Int. J. Syst. Evol. Microbiol.">
        <title>The Global Catalogue of Microorganisms (GCM) 10K type strain sequencing project: providing services to taxonomists for standard genome sequencing and annotation.</title>
        <authorList>
            <consortium name="The Broad Institute Genomics Platform"/>
            <consortium name="The Broad Institute Genome Sequencing Center for Infectious Disease"/>
            <person name="Wu L."/>
            <person name="Ma J."/>
        </authorList>
    </citation>
    <scope>NUCLEOTIDE SEQUENCE [LARGE SCALE GENOMIC DNA]</scope>
    <source>
        <strain evidence="3">CGMCC 4.7682</strain>
    </source>
</reference>
<dbReference type="EMBL" id="JBHRWI010000003">
    <property type="protein sequence ID" value="MFC3508854.1"/>
    <property type="molecule type" value="Genomic_DNA"/>
</dbReference>
<gene>
    <name evidence="2" type="ORF">ACFORO_01640</name>
</gene>
<dbReference type="PROSITE" id="PS51186">
    <property type="entry name" value="GNAT"/>
    <property type="match status" value="1"/>
</dbReference>
<dbReference type="EC" id="2.3.-.-" evidence="2"/>
<evidence type="ECO:0000313" key="2">
    <source>
        <dbReference type="EMBL" id="MFC3508854.1"/>
    </source>
</evidence>
<proteinExistence type="predicted"/>
<dbReference type="RefSeq" id="WP_377868944.1">
    <property type="nucleotide sequence ID" value="NZ_JBHMAY010000010.1"/>
</dbReference>
<dbReference type="PANTHER" id="PTHR43792">
    <property type="entry name" value="GNAT FAMILY, PUTATIVE (AFU_ORTHOLOGUE AFUA_3G00765)-RELATED-RELATED"/>
    <property type="match status" value="1"/>
</dbReference>
<accession>A0ABV7QAC7</accession>
<keyword evidence="2" id="KW-0808">Transferase</keyword>
<dbReference type="PANTHER" id="PTHR43792:SF16">
    <property type="entry name" value="N-ACETYLTRANSFERASE DOMAIN-CONTAINING PROTEIN"/>
    <property type="match status" value="1"/>
</dbReference>
<sequence>MSPPILRTERLRLVPLSAGHLEHEIELSAGPEVMRYLGGVRTREQSAEALRKLLADTTPGLGCWAGFLDADFAGYWALRPADAPKEAELGYRLLRRHWRKGLAKEGSLELLRYGFRDVGLDRIFAGTAVGNKASQATMAAIGLRHIRDFVSDDPDYFAPGDDRHAVEYALRREEWLARN</sequence>
<dbReference type="Proteomes" id="UP001595764">
    <property type="component" value="Unassembled WGS sequence"/>
</dbReference>
<protein>
    <submittedName>
        <fullName evidence="2">GNAT family N-acetyltransferase</fullName>
        <ecNumber evidence="2">2.3.-.-</ecNumber>
    </submittedName>
</protein>
<name>A0ABV7QAC7_9PSEU</name>